<dbReference type="PANTHER" id="PTHR42862">
    <property type="entry name" value="DELTA-1-PYRROLINE-5-CARBOXYLATE DEHYDROGENASE 1, ISOFORM A-RELATED"/>
    <property type="match status" value="1"/>
</dbReference>
<evidence type="ECO:0000313" key="9">
    <source>
        <dbReference type="EMBL" id="CAB4701441.1"/>
    </source>
</evidence>
<gene>
    <name evidence="9" type="ORF">UFOPK2510_01341</name>
    <name evidence="10" type="ORF">UFOPK2718_00025</name>
    <name evidence="11" type="ORF">UFOPK2936_01433</name>
    <name evidence="12" type="ORF">UFOPK3174_00673</name>
    <name evidence="13" type="ORF">UFOPK3328_00210</name>
    <name evidence="14" type="ORF">UFOPK3779_00211</name>
    <name evidence="15" type="ORF">UFOPK3913_00931</name>
    <name evidence="8" type="ORF">UFOPK4107_01299</name>
    <name evidence="16" type="ORF">UFOPK4403_01031</name>
</gene>
<dbReference type="EMBL" id="CAEZYM010000001">
    <property type="protein sequence ID" value="CAB4714244.1"/>
    <property type="molecule type" value="Genomic_DNA"/>
</dbReference>
<evidence type="ECO:0000313" key="12">
    <source>
        <dbReference type="EMBL" id="CAB4827131.1"/>
    </source>
</evidence>
<dbReference type="InterPro" id="IPR025703">
    <property type="entry name" value="Bifunct_PutA"/>
</dbReference>
<evidence type="ECO:0000313" key="16">
    <source>
        <dbReference type="EMBL" id="CAB5074054.1"/>
    </source>
</evidence>
<evidence type="ECO:0000313" key="8">
    <source>
        <dbReference type="EMBL" id="CAB4343811.1"/>
    </source>
</evidence>
<dbReference type="Pfam" id="PF01619">
    <property type="entry name" value="Pro_dh"/>
    <property type="match status" value="1"/>
</dbReference>
<dbReference type="EMBL" id="CAFBNH010000001">
    <property type="protein sequence ID" value="CAB4936264.1"/>
    <property type="molecule type" value="Genomic_DNA"/>
</dbReference>
<dbReference type="GO" id="GO:0010133">
    <property type="term" value="P:L-proline catabolic process to L-glutamate"/>
    <property type="evidence" value="ECO:0007669"/>
    <property type="project" value="InterPro"/>
</dbReference>
<dbReference type="InterPro" id="IPR002872">
    <property type="entry name" value="Proline_DH_dom"/>
</dbReference>
<keyword evidence="3" id="KW-0560">Oxidoreductase</keyword>
<dbReference type="SUPFAM" id="SSF51730">
    <property type="entry name" value="FAD-linked oxidoreductase"/>
    <property type="match status" value="1"/>
</dbReference>
<evidence type="ECO:0000313" key="15">
    <source>
        <dbReference type="EMBL" id="CAB4977935.1"/>
    </source>
</evidence>
<evidence type="ECO:0000313" key="10">
    <source>
        <dbReference type="EMBL" id="CAB4714244.1"/>
    </source>
</evidence>
<evidence type="ECO:0000256" key="5">
    <source>
        <dbReference type="ARBA" id="ARBA00048142"/>
    </source>
</evidence>
<reference evidence="11" key="1">
    <citation type="submission" date="2020-05" db="EMBL/GenBank/DDBJ databases">
        <authorList>
            <person name="Chiriac C."/>
            <person name="Salcher M."/>
            <person name="Ghai R."/>
            <person name="Kavagutti S V."/>
        </authorList>
    </citation>
    <scope>NUCLEOTIDE SEQUENCE</scope>
</reference>
<dbReference type="PANTHER" id="PTHR42862:SF1">
    <property type="entry name" value="DELTA-1-PYRROLINE-5-CARBOXYLATE DEHYDROGENASE 2, ISOFORM A-RELATED"/>
    <property type="match status" value="1"/>
</dbReference>
<evidence type="ECO:0000256" key="3">
    <source>
        <dbReference type="ARBA" id="ARBA00023002"/>
    </source>
</evidence>
<feature type="domain" description="Aldehyde dehydrogenase" evidence="6">
    <location>
        <begin position="531"/>
        <end position="958"/>
    </location>
</feature>
<dbReference type="InterPro" id="IPR015590">
    <property type="entry name" value="Aldehyde_DH_dom"/>
</dbReference>
<dbReference type="GO" id="GO:0003700">
    <property type="term" value="F:DNA-binding transcription factor activity"/>
    <property type="evidence" value="ECO:0007669"/>
    <property type="project" value="InterPro"/>
</dbReference>
<dbReference type="InterPro" id="IPR016162">
    <property type="entry name" value="Ald_DH_N"/>
</dbReference>
<dbReference type="EMBL" id="CAFBOC010000009">
    <property type="protein sequence ID" value="CAB4977935.1"/>
    <property type="molecule type" value="Genomic_DNA"/>
</dbReference>
<organism evidence="11">
    <name type="scientific">freshwater metagenome</name>
    <dbReference type="NCBI Taxonomy" id="449393"/>
    <lineage>
        <taxon>unclassified sequences</taxon>
        <taxon>metagenomes</taxon>
        <taxon>ecological metagenomes</taxon>
    </lineage>
</organism>
<dbReference type="Gene3D" id="3.40.605.10">
    <property type="entry name" value="Aldehyde Dehydrogenase, Chain A, domain 1"/>
    <property type="match status" value="1"/>
</dbReference>
<dbReference type="Gene3D" id="3.40.309.10">
    <property type="entry name" value="Aldehyde Dehydrogenase, Chain A, domain 2"/>
    <property type="match status" value="1"/>
</dbReference>
<dbReference type="PIRSF" id="PIRSF000197">
    <property type="entry name" value="Bifunct_PutA"/>
    <property type="match status" value="1"/>
</dbReference>
<dbReference type="EMBL" id="CAFBLD010000001">
    <property type="protein sequence ID" value="CAB4856502.1"/>
    <property type="molecule type" value="Genomic_DNA"/>
</dbReference>
<evidence type="ECO:0000313" key="11">
    <source>
        <dbReference type="EMBL" id="CAB4787997.1"/>
    </source>
</evidence>
<dbReference type="EMBL" id="CAFBQX010000006">
    <property type="protein sequence ID" value="CAB5074054.1"/>
    <property type="molecule type" value="Genomic_DNA"/>
</dbReference>
<accession>A0A6J6X1H7</accession>
<dbReference type="GO" id="GO:0003842">
    <property type="term" value="F:L-glutamate gamma-semialdehyde dehydrogenase activity"/>
    <property type="evidence" value="ECO:0007669"/>
    <property type="project" value="UniProtKB-EC"/>
</dbReference>
<dbReference type="InterPro" id="IPR050485">
    <property type="entry name" value="Proline_metab_enzyme"/>
</dbReference>
<dbReference type="AlphaFoldDB" id="A0A6J6X1H7"/>
<dbReference type="PROSITE" id="PS00070">
    <property type="entry name" value="ALDEHYDE_DEHYDR_CYS"/>
    <property type="match status" value="1"/>
</dbReference>
<comment type="pathway">
    <text evidence="1">Amino-acid degradation; L-proline degradation into L-glutamate; L-glutamate from L-proline: step 2/2.</text>
</comment>
<dbReference type="InterPro" id="IPR029041">
    <property type="entry name" value="FAD-linked_oxidoreductase-like"/>
</dbReference>
<sequence length="1129" mass="123147">MSSPPLPTSHEIDGLTHQAISLVEQLLTDSDAQRERRDKANRKRFARLLKDPAAIALTMSLTDEVMRMSSMSRAAKTLRKITKTASPSGLGIWDFLGLKIISVISFLFPTLVMRIVHQRVRMAAHGIILGAEKPLLSRHIADRANDKARLNINVLGEAVLGDHEAAGRLQSVIEMVQRPEVNYASVKISSVASQLITIDHLGSVERVATSLRKLYSEAKNNNTFVNLDMEEFRDLEITVEVFKQVLTEGSFMTMDAGIVLQAYLPESHAVFADLVSWAKIRRAKGGGTIKIRLVKGANLAMEKAEAELHGWVAAPYASKAEVDASYARLIDTALSPAHADAVRIGIASHNLFHVAFAIEVAKARGVEGQLDIEMLEGMANAEALAIIGKTGSILLYTPVTRHDDFPAAVAYLVRRLDENTSTENYLRASFEMTLGNQRFIEQKERFLSSVSERHNISTLSRRHLLHDQDSGVAFSKGMFENSSDGDATNPTFRRSLQSAWTDLFDKNEIKIPLVIDGNEIFSFETEVGGDPSNEGQGWYTYSVASASEVERAVSCAQQAIHSWDGIGAIARGEILGRAATLMENESARTIAVMARDAGKTVSEADPEVSEAIDFARFYALSSRNKTHGSTPMGVVLIVPPWNFPYAIPMGGVCAALASGNTVILKPAPETVATAWTIVQQLWTAGVPREVLQFVPTRDDSVGQHLVTHQHVNAVILTGAFETASMFTKWKPEMVLLAETSGKNSIIISASADIDGAVKDLVQSAFGHGGQKCSAASLAIVENSIYNNPSFLRQLADAVTSLTVGAGWKYSTTMGPIIRPPAPSLLRALTTVDEGESWLVQPRQLDSSGHMWSPGVKLGIKAGSWSHKNEWFGPVLGIMLAPDLTTAISWQNEVDYGLTAGFHSLDEAECEFWIARVEAGNLYVNRGITGAVVNRQPFGGWKRSSVGPTAKAGGHNYLNNLRTWAPLDDLVQSISSSTKWWQEIGSRTIDAASLNVERNYQRYLPSPHGIQVRIDSATSESCLKYITFIGELTKSAISLSSATPHALCPDARVESSKEFISRISGVDRVRWLSREQVPAVELLENGISVDSRSIAARGDVEVPRWLLEQSVAITNHRYGNVGAGPRPQIS</sequence>
<dbReference type="EMBL" id="CAEZZW010000009">
    <property type="protein sequence ID" value="CAB4787997.1"/>
    <property type="molecule type" value="Genomic_DNA"/>
</dbReference>
<comment type="catalytic activity">
    <reaction evidence="5">
        <text>L-glutamate 5-semialdehyde + NAD(+) + H2O = L-glutamate + NADH + 2 H(+)</text>
        <dbReference type="Rhea" id="RHEA:30235"/>
        <dbReference type="ChEBI" id="CHEBI:15377"/>
        <dbReference type="ChEBI" id="CHEBI:15378"/>
        <dbReference type="ChEBI" id="CHEBI:29985"/>
        <dbReference type="ChEBI" id="CHEBI:57540"/>
        <dbReference type="ChEBI" id="CHEBI:57945"/>
        <dbReference type="ChEBI" id="CHEBI:58066"/>
        <dbReference type="EC" id="1.2.1.88"/>
    </reaction>
</comment>
<dbReference type="GO" id="GO:0009898">
    <property type="term" value="C:cytoplasmic side of plasma membrane"/>
    <property type="evidence" value="ECO:0007669"/>
    <property type="project" value="TreeGrafter"/>
</dbReference>
<evidence type="ECO:0000256" key="4">
    <source>
        <dbReference type="ARBA" id="ARBA00023027"/>
    </source>
</evidence>
<dbReference type="InterPro" id="IPR016161">
    <property type="entry name" value="Ald_DH/histidinol_DH"/>
</dbReference>
<keyword evidence="4" id="KW-0520">NAD</keyword>
<dbReference type="Pfam" id="PF00171">
    <property type="entry name" value="Aldedh"/>
    <property type="match status" value="1"/>
</dbReference>
<dbReference type="EMBL" id="CAESAE010000008">
    <property type="protein sequence ID" value="CAB4343811.1"/>
    <property type="molecule type" value="Genomic_DNA"/>
</dbReference>
<dbReference type="EMBL" id="CAEZXO010000009">
    <property type="protein sequence ID" value="CAB4701441.1"/>
    <property type="molecule type" value="Genomic_DNA"/>
</dbReference>
<evidence type="ECO:0000259" key="7">
    <source>
        <dbReference type="Pfam" id="PF01619"/>
    </source>
</evidence>
<proteinExistence type="predicted"/>
<name>A0A6J6X1H7_9ZZZZ</name>
<feature type="domain" description="Proline dehydrogenase" evidence="7">
    <location>
        <begin position="138"/>
        <end position="427"/>
    </location>
</feature>
<dbReference type="SUPFAM" id="SSF53720">
    <property type="entry name" value="ALDH-like"/>
    <property type="match status" value="1"/>
</dbReference>
<evidence type="ECO:0000313" key="14">
    <source>
        <dbReference type="EMBL" id="CAB4936264.1"/>
    </source>
</evidence>
<evidence type="ECO:0000259" key="6">
    <source>
        <dbReference type="Pfam" id="PF00171"/>
    </source>
</evidence>
<evidence type="ECO:0000313" key="13">
    <source>
        <dbReference type="EMBL" id="CAB4856502.1"/>
    </source>
</evidence>
<dbReference type="GO" id="GO:0004657">
    <property type="term" value="F:proline dehydrogenase activity"/>
    <property type="evidence" value="ECO:0007669"/>
    <property type="project" value="InterPro"/>
</dbReference>
<dbReference type="InterPro" id="IPR016160">
    <property type="entry name" value="Ald_DH_CS_CYS"/>
</dbReference>
<dbReference type="EMBL" id="CAFABH010000009">
    <property type="protein sequence ID" value="CAB4827131.1"/>
    <property type="molecule type" value="Genomic_DNA"/>
</dbReference>
<dbReference type="InterPro" id="IPR016163">
    <property type="entry name" value="Ald_DH_C"/>
</dbReference>
<protein>
    <recommendedName>
        <fullName evidence="2">L-glutamate gamma-semialdehyde dehydrogenase</fullName>
        <ecNumber evidence="2">1.2.1.88</ecNumber>
    </recommendedName>
</protein>
<evidence type="ECO:0000256" key="1">
    <source>
        <dbReference type="ARBA" id="ARBA00004786"/>
    </source>
</evidence>
<dbReference type="Gene3D" id="3.20.20.220">
    <property type="match status" value="1"/>
</dbReference>
<evidence type="ECO:0000256" key="2">
    <source>
        <dbReference type="ARBA" id="ARBA00012884"/>
    </source>
</evidence>
<dbReference type="EC" id="1.2.1.88" evidence="2"/>